<dbReference type="KEGG" id="fya:KMW28_24575"/>
<keyword evidence="2" id="KW-1185">Reference proteome</keyword>
<evidence type="ECO:0000313" key="2">
    <source>
        <dbReference type="Proteomes" id="UP000678679"/>
    </source>
</evidence>
<dbReference type="RefSeq" id="WP_169663565.1">
    <property type="nucleotide sequence ID" value="NZ_CP076133.1"/>
</dbReference>
<dbReference type="InterPro" id="IPR046713">
    <property type="entry name" value="DUF6786"/>
</dbReference>
<dbReference type="EMBL" id="CP076133">
    <property type="protein sequence ID" value="QWG04070.1"/>
    <property type="molecule type" value="Genomic_DNA"/>
</dbReference>
<organism evidence="1 2">
    <name type="scientific">Flammeovirga yaeyamensis</name>
    <dbReference type="NCBI Taxonomy" id="367791"/>
    <lineage>
        <taxon>Bacteria</taxon>
        <taxon>Pseudomonadati</taxon>
        <taxon>Bacteroidota</taxon>
        <taxon>Cytophagia</taxon>
        <taxon>Cytophagales</taxon>
        <taxon>Flammeovirgaceae</taxon>
        <taxon>Flammeovirga</taxon>
    </lineage>
</organism>
<evidence type="ECO:0008006" key="3">
    <source>
        <dbReference type="Google" id="ProtNLM"/>
    </source>
</evidence>
<accession>A0AAX1NCV7</accession>
<evidence type="ECO:0000313" key="1">
    <source>
        <dbReference type="EMBL" id="QWG04070.1"/>
    </source>
</evidence>
<gene>
    <name evidence="1" type="ORF">KMW28_24575</name>
</gene>
<reference evidence="1 2" key="1">
    <citation type="submission" date="2021-05" db="EMBL/GenBank/DDBJ databases">
        <title>Comparative genomic studies on the polysaccharide-degrading batcterial strains of the Flammeovirga genus.</title>
        <authorList>
            <person name="Zewei F."/>
            <person name="Zheng Z."/>
            <person name="Yu L."/>
            <person name="Ruyue G."/>
            <person name="Yanhong M."/>
            <person name="Yuanyuan C."/>
            <person name="Jingyan G."/>
            <person name="Wenjun H."/>
        </authorList>
    </citation>
    <scope>NUCLEOTIDE SEQUENCE [LARGE SCALE GENOMIC DNA]</scope>
    <source>
        <strain evidence="1 2">NBRC:100898</strain>
    </source>
</reference>
<name>A0AAX1NCV7_9BACT</name>
<proteinExistence type="predicted"/>
<dbReference type="Pfam" id="PF20583">
    <property type="entry name" value="DUF6786"/>
    <property type="match status" value="1"/>
</dbReference>
<dbReference type="AlphaFoldDB" id="A0AAX1NCV7"/>
<protein>
    <recommendedName>
        <fullName evidence="3">Lipoprotein</fullName>
    </recommendedName>
</protein>
<dbReference type="PROSITE" id="PS51257">
    <property type="entry name" value="PROKAR_LIPOPROTEIN"/>
    <property type="match status" value="1"/>
</dbReference>
<dbReference type="Proteomes" id="UP000678679">
    <property type="component" value="Chromosome 2"/>
</dbReference>
<sequence>MKYYFFTLIMAFSLITGCDEKHQIKEGTFEYDIDFLKQHQETIVLTNNDGKSRVAVVPAYQGRIMTSSSSGEKGNSYGWLNYEAIASDKLEEKINVYGGEDRFWMGPEGGQYSIFFKNGDDFTFDKWQTPKQIDIEGFDIVSQSESSASFQKEMKLENYHGFPFHIQVNRAVNVFDQKTVEGNLGIDLHQLQLDYVGIESVNEIKNIGNQPWSKDTGLLSIWILGMLKPSDQTKMMVTYKGAPEYKSYFGDIPSDNIAVKNDMILLKADGKHRTKIGLAPENTNPLIGSYDTEKKILTVCQFTFGEDKEYVNSLWEHQETPYQGDVVNVYNDGPLEDGGQLGPFYELESSSPAKELGINESVKHSHITYHFEGDEADLNSLCQQLFKVQLSDISI</sequence>